<dbReference type="InterPro" id="IPR020845">
    <property type="entry name" value="AMP-binding_CS"/>
</dbReference>
<evidence type="ECO:0000313" key="3">
    <source>
        <dbReference type="EMBL" id="APR04937.1"/>
    </source>
</evidence>
<sequence>MNAAELLCAGRADAIALIEGDTRLDYAALRALCIRNAAAWIDAGIVPGQRCVVSLADGIDWAGAFLGLIWAGAQPISVNPRTRDAQLRELVDDAGAVALLLDDARAASLGDARAIGLTAWRQRTAAATHTPTAIDMDEDAPAFLLYSSGTTGKPKGVIHAQRAVKHAHVFARDILGARAEDRFYSSSKLFFAYPLANSFFAGLRLGATVILDPAWPDPQQVAATVEKHRPSIFFSVPTLYRRLLDAGTAFPALRAAVSAGEACPPALAEEWAAHTGVELVNGYGTTETLSLMLYRTQAMPALCASPLTDVVEEDIPGNEGSRLRLWFSHPAIALGYSREVTHDTARFGNGAFSPGDVFRPAEHSEGWQFAGRTDQLVKVFGRWVDVLAVENALHERLKSQVNELCVVPSQADDADVIRLHLFAVPGSTPEKELLRTAREAIEALPPYQRPESVHLVEDFPRTDTGKLRRGELAKSLPG</sequence>
<evidence type="ECO:0000256" key="1">
    <source>
        <dbReference type="ARBA" id="ARBA00022598"/>
    </source>
</evidence>
<dbReference type="PANTHER" id="PTHR43352">
    <property type="entry name" value="ACETYL-COA SYNTHETASE"/>
    <property type="match status" value="1"/>
</dbReference>
<dbReference type="SUPFAM" id="SSF56801">
    <property type="entry name" value="Acetyl-CoA synthetase-like"/>
    <property type="match status" value="1"/>
</dbReference>
<dbReference type="Gene3D" id="3.40.50.12780">
    <property type="entry name" value="N-terminal domain of ligase-like"/>
    <property type="match status" value="1"/>
</dbReference>
<name>A0A1H5S9A3_9RHOO</name>
<dbReference type="EMBL" id="CP018839">
    <property type="protein sequence ID" value="APR04937.1"/>
    <property type="molecule type" value="Genomic_DNA"/>
</dbReference>
<dbReference type="InterPro" id="IPR045851">
    <property type="entry name" value="AMP-bd_C_sf"/>
</dbReference>
<proteinExistence type="predicted"/>
<feature type="domain" description="AMP-dependent synthetase/ligase" evidence="2">
    <location>
        <begin position="9"/>
        <end position="308"/>
    </location>
</feature>
<protein>
    <submittedName>
        <fullName evidence="3">Benzoate-CoA ligase-like protein</fullName>
    </submittedName>
</protein>
<dbReference type="PANTHER" id="PTHR43352:SF1">
    <property type="entry name" value="ANTHRANILATE--COA LIGASE"/>
    <property type="match status" value="1"/>
</dbReference>
<accession>A0A1H5S9A3</accession>
<evidence type="ECO:0000259" key="2">
    <source>
        <dbReference type="Pfam" id="PF00501"/>
    </source>
</evidence>
<evidence type="ECO:0000313" key="4">
    <source>
        <dbReference type="Proteomes" id="UP000185739"/>
    </source>
</evidence>
<dbReference type="OrthoDB" id="9766486at2"/>
<dbReference type="GO" id="GO:0016878">
    <property type="term" value="F:acid-thiol ligase activity"/>
    <property type="evidence" value="ECO:0007669"/>
    <property type="project" value="TreeGrafter"/>
</dbReference>
<dbReference type="Pfam" id="PF00501">
    <property type="entry name" value="AMP-binding"/>
    <property type="match status" value="1"/>
</dbReference>
<dbReference type="InterPro" id="IPR042099">
    <property type="entry name" value="ANL_N_sf"/>
</dbReference>
<dbReference type="PROSITE" id="PS00455">
    <property type="entry name" value="AMP_BINDING"/>
    <property type="match status" value="1"/>
</dbReference>
<dbReference type="AlphaFoldDB" id="A0A1H5S9A3"/>
<keyword evidence="4" id="KW-1185">Reference proteome</keyword>
<dbReference type="InterPro" id="IPR000873">
    <property type="entry name" value="AMP-dep_synth/lig_dom"/>
</dbReference>
<keyword evidence="1 3" id="KW-0436">Ligase</keyword>
<reference evidence="3 4" key="1">
    <citation type="submission" date="2016-12" db="EMBL/GenBank/DDBJ databases">
        <title>Complete genome sequence of Thauera chlorobenzoica, a Betaproteobacterium degrading haloaromatics anaerobically to CO2 and halides.</title>
        <authorList>
            <person name="Goris T."/>
            <person name="Mergelsberg M."/>
            <person name="Boll M."/>
        </authorList>
    </citation>
    <scope>NUCLEOTIDE SEQUENCE [LARGE SCALE GENOMIC DNA]</scope>
    <source>
        <strain evidence="3 4">3CB1</strain>
    </source>
</reference>
<dbReference type="RefSeq" id="WP_075148359.1">
    <property type="nucleotide sequence ID" value="NZ_CP018839.1"/>
</dbReference>
<dbReference type="KEGG" id="tcl:Tchl_2094"/>
<organism evidence="3 4">
    <name type="scientific">Thauera chlorobenzoica</name>
    <dbReference type="NCBI Taxonomy" id="96773"/>
    <lineage>
        <taxon>Bacteria</taxon>
        <taxon>Pseudomonadati</taxon>
        <taxon>Pseudomonadota</taxon>
        <taxon>Betaproteobacteria</taxon>
        <taxon>Rhodocyclales</taxon>
        <taxon>Zoogloeaceae</taxon>
        <taxon>Thauera</taxon>
    </lineage>
</organism>
<dbReference type="STRING" id="96773.Tchl_2094"/>
<gene>
    <name evidence="3" type="ORF">Tchl_2094</name>
</gene>
<dbReference type="Gene3D" id="3.30.300.30">
    <property type="match status" value="1"/>
</dbReference>
<dbReference type="GO" id="GO:0044550">
    <property type="term" value="P:secondary metabolite biosynthetic process"/>
    <property type="evidence" value="ECO:0007669"/>
    <property type="project" value="TreeGrafter"/>
</dbReference>
<dbReference type="Proteomes" id="UP000185739">
    <property type="component" value="Chromosome"/>
</dbReference>